<gene>
    <name evidence="2" type="ORF">ACCAA_470009</name>
</gene>
<protein>
    <submittedName>
        <fullName evidence="2">Transposase</fullName>
    </submittedName>
</protein>
<evidence type="ECO:0000259" key="1">
    <source>
        <dbReference type="Pfam" id="PF03050"/>
    </source>
</evidence>
<dbReference type="Proteomes" id="UP000199169">
    <property type="component" value="Unassembled WGS sequence"/>
</dbReference>
<sequence>MLFLIGPRSAEMLENALQDGFNGILISDGYVVYRAWKNRLRCWPHLIRKLRGLAESSDGRVAGVGKEMEGIMQMLMDAIYEARIEPPPEGLPVRHTADIARLRHLCARRIGWMTTRCCAASCANSSTTGT</sequence>
<dbReference type="STRING" id="1860102.ACCAA_470009"/>
<reference evidence="2 3" key="1">
    <citation type="submission" date="2016-06" db="EMBL/GenBank/DDBJ databases">
        <authorList>
            <person name="Kjaerup R.B."/>
            <person name="Dalgaard T.S."/>
            <person name="Juul-Madsen H.R."/>
        </authorList>
    </citation>
    <scope>NUCLEOTIDE SEQUENCE [LARGE SCALE GENOMIC DNA]</scope>
    <source>
        <strain evidence="2">3</strain>
    </source>
</reference>
<keyword evidence="3" id="KW-1185">Reference proteome</keyword>
<evidence type="ECO:0000313" key="2">
    <source>
        <dbReference type="EMBL" id="SBT07622.1"/>
    </source>
</evidence>
<evidence type="ECO:0000313" key="3">
    <source>
        <dbReference type="Proteomes" id="UP000199169"/>
    </source>
</evidence>
<dbReference type="EMBL" id="FLQX01000124">
    <property type="protein sequence ID" value="SBT07622.1"/>
    <property type="molecule type" value="Genomic_DNA"/>
</dbReference>
<proteinExistence type="predicted"/>
<accession>A0A1A8XSY3</accession>
<dbReference type="InterPro" id="IPR004291">
    <property type="entry name" value="Transposase_IS66_central"/>
</dbReference>
<organism evidence="2 3">
    <name type="scientific">Candidatus Accumulibacter aalborgensis</name>
    <dbReference type="NCBI Taxonomy" id="1860102"/>
    <lineage>
        <taxon>Bacteria</taxon>
        <taxon>Pseudomonadati</taxon>
        <taxon>Pseudomonadota</taxon>
        <taxon>Betaproteobacteria</taxon>
        <taxon>Candidatus Accumulibacter</taxon>
    </lineage>
</organism>
<dbReference type="Pfam" id="PF03050">
    <property type="entry name" value="DDE_Tnp_IS66"/>
    <property type="match status" value="1"/>
</dbReference>
<feature type="domain" description="Transposase IS66 central" evidence="1">
    <location>
        <begin position="8"/>
        <end position="82"/>
    </location>
</feature>
<name>A0A1A8XSY3_9PROT</name>
<dbReference type="AlphaFoldDB" id="A0A1A8XSY3"/>